<dbReference type="InterPro" id="IPR000212">
    <property type="entry name" value="DNA_helicase_UvrD/REP"/>
</dbReference>
<dbReference type="InterPro" id="IPR014017">
    <property type="entry name" value="DNA_helicase_UvrD-like_C"/>
</dbReference>
<dbReference type="InterPro" id="IPR027417">
    <property type="entry name" value="P-loop_NTPase"/>
</dbReference>
<feature type="domain" description="UvrD-like helicase C-terminal" evidence="5">
    <location>
        <begin position="1"/>
        <end position="208"/>
    </location>
</feature>
<keyword evidence="2" id="KW-0378">Hydrolase</keyword>
<comment type="caution">
    <text evidence="6">The sequence shown here is derived from an EMBL/GenBank/DDBJ whole genome shotgun (WGS) entry which is preliminary data.</text>
</comment>
<evidence type="ECO:0000256" key="4">
    <source>
        <dbReference type="ARBA" id="ARBA00022840"/>
    </source>
</evidence>
<gene>
    <name evidence="6" type="ORF">LEA_19427</name>
</gene>
<keyword evidence="3 6" id="KW-0347">Helicase</keyword>
<dbReference type="Pfam" id="PF13361">
    <property type="entry name" value="UvrD_C"/>
    <property type="match status" value="1"/>
</dbReference>
<dbReference type="PROSITE" id="PS51217">
    <property type="entry name" value="UVRD_HELICASE_CTER"/>
    <property type="match status" value="1"/>
</dbReference>
<dbReference type="GO" id="GO:0043138">
    <property type="term" value="F:3'-5' DNA helicase activity"/>
    <property type="evidence" value="ECO:0007669"/>
    <property type="project" value="TreeGrafter"/>
</dbReference>
<dbReference type="Gene3D" id="3.40.50.300">
    <property type="entry name" value="P-loop containing nucleotide triphosphate hydrolases"/>
    <property type="match status" value="1"/>
</dbReference>
<dbReference type="PANTHER" id="PTHR11070:SF2">
    <property type="entry name" value="ATP-DEPENDENT DNA HELICASE SRS2"/>
    <property type="match status" value="1"/>
</dbReference>
<feature type="non-terminal residue" evidence="6">
    <location>
        <position position="1"/>
    </location>
</feature>
<proteinExistence type="predicted"/>
<accession>K1RVI6</accession>
<reference evidence="6" key="1">
    <citation type="journal article" date="2013" name="Environ. Microbiol.">
        <title>Microbiota from the distal guts of lean and obese adolescents exhibit partial functional redundancy besides clear differences in community structure.</title>
        <authorList>
            <person name="Ferrer M."/>
            <person name="Ruiz A."/>
            <person name="Lanza F."/>
            <person name="Haange S.B."/>
            <person name="Oberbach A."/>
            <person name="Till H."/>
            <person name="Bargiela R."/>
            <person name="Campoy C."/>
            <person name="Segura M.T."/>
            <person name="Richter M."/>
            <person name="von Bergen M."/>
            <person name="Seifert J."/>
            <person name="Suarez A."/>
        </authorList>
    </citation>
    <scope>NUCLEOTIDE SEQUENCE</scope>
</reference>
<dbReference type="Gene3D" id="1.10.486.10">
    <property type="entry name" value="PCRA, domain 4"/>
    <property type="match status" value="1"/>
</dbReference>
<evidence type="ECO:0000256" key="2">
    <source>
        <dbReference type="ARBA" id="ARBA00022801"/>
    </source>
</evidence>
<dbReference type="GO" id="GO:0000725">
    <property type="term" value="P:recombinational repair"/>
    <property type="evidence" value="ECO:0007669"/>
    <property type="project" value="TreeGrafter"/>
</dbReference>
<keyword evidence="1" id="KW-0547">Nucleotide-binding</keyword>
<evidence type="ECO:0000313" key="6">
    <source>
        <dbReference type="EMBL" id="EKC47334.1"/>
    </source>
</evidence>
<keyword evidence="4" id="KW-0067">ATP-binding</keyword>
<organism evidence="6">
    <name type="scientific">human gut metagenome</name>
    <dbReference type="NCBI Taxonomy" id="408170"/>
    <lineage>
        <taxon>unclassified sequences</taxon>
        <taxon>metagenomes</taxon>
        <taxon>organismal metagenomes</taxon>
    </lineage>
</organism>
<dbReference type="SUPFAM" id="SSF52540">
    <property type="entry name" value="P-loop containing nucleoside triphosphate hydrolases"/>
    <property type="match status" value="1"/>
</dbReference>
<dbReference type="GO" id="GO:0005829">
    <property type="term" value="C:cytosol"/>
    <property type="evidence" value="ECO:0007669"/>
    <property type="project" value="TreeGrafter"/>
</dbReference>
<dbReference type="PANTHER" id="PTHR11070">
    <property type="entry name" value="UVRD / RECB / PCRA DNA HELICASE FAMILY MEMBER"/>
    <property type="match status" value="1"/>
</dbReference>
<dbReference type="EMBL" id="AJWY01013360">
    <property type="protein sequence ID" value="EKC47334.1"/>
    <property type="molecule type" value="Genomic_DNA"/>
</dbReference>
<dbReference type="GO" id="GO:0005524">
    <property type="term" value="F:ATP binding"/>
    <property type="evidence" value="ECO:0007669"/>
    <property type="project" value="UniProtKB-KW"/>
</dbReference>
<dbReference type="FunFam" id="1.10.486.10:FF:000003">
    <property type="entry name" value="ATP-dependent DNA helicase"/>
    <property type="match status" value="1"/>
</dbReference>
<dbReference type="GO" id="GO:0003677">
    <property type="term" value="F:DNA binding"/>
    <property type="evidence" value="ECO:0007669"/>
    <property type="project" value="InterPro"/>
</dbReference>
<evidence type="ECO:0000259" key="5">
    <source>
        <dbReference type="PROSITE" id="PS51217"/>
    </source>
</evidence>
<protein>
    <submittedName>
        <fullName evidence="6">ATP-dependent DNA helicase PcrA</fullName>
    </submittedName>
</protein>
<dbReference type="GO" id="GO:0033202">
    <property type="term" value="C:DNA helicase complex"/>
    <property type="evidence" value="ECO:0007669"/>
    <property type="project" value="TreeGrafter"/>
</dbReference>
<feature type="non-terminal residue" evidence="6">
    <location>
        <position position="220"/>
    </location>
</feature>
<evidence type="ECO:0000256" key="3">
    <source>
        <dbReference type="ARBA" id="ARBA00022806"/>
    </source>
</evidence>
<name>K1RVI6_9ZZZZ</name>
<dbReference type="GO" id="GO:0016787">
    <property type="term" value="F:hydrolase activity"/>
    <property type="evidence" value="ECO:0007669"/>
    <property type="project" value="UniProtKB-KW"/>
</dbReference>
<sequence>QSRALEEKLMIHNIPYKIYGGQNFYQRKEIKDILAYLKTIDNGLDGQAVKRIINVPKRGIGNTTIDRLQEYADFNDITFWEALVNAKDIDTIKNAALSKLETFVDLIGRLRAKEEFMSLKELAEAVIEDTGYIESLSQNETVEEVEARRENLDEFINKVVSYEEGCKEAGEEPTLSGLLEEVALIADIDNLDESEPHVMLMTLHSAKGLEFPIVYMTGME</sequence>
<dbReference type="AlphaFoldDB" id="K1RVI6"/>
<evidence type="ECO:0000256" key="1">
    <source>
        <dbReference type="ARBA" id="ARBA00022741"/>
    </source>
</evidence>